<sequence length="757" mass="87632">MNSGCMIRIIKIFAHSLIVSILFINCGSVSDLQVLDLTHAEWKASLGNHFKDKLEKSNIQNSFLKNKKEKLNVETNRQEKEPKDPKNWKSISNFPVSFNSLFEIPHQSGFHDVTVKAEFSVNPEFLKLPTAIYFPDIGENWELYLNEVLVRKEGFPTYVDNNDLTPSVRRSLRSVILPIPPGALKEGKNTIFIYMIGESNIASYFQNDHFGFYHTSGYKISPIQKIYESTSEYFETFLYGIYFIFGIYHIFFYAMRRRDLYYVYFGFLSFVSSVYFFSSSNLIFQKFVNPNSEIDSSFFFRIEYSSLTLILPAFYYFLKDYFYQKEKTNVVPTFFVILLVGLFFAILVIPFSWIHVVVRICQISMIFFLIYILFFSIQTVRRKRQDARTILAGISVCIVFAVWDLSDSVFKIARPHYSFFKIAYLLFIVTIVKILISRYIQFYKDVKLLNAQLSNQKDAFYRFVPVEFIRVLDNESPVSISIGNNKEKSMTVLRSDILNFANLAETIPSSQKIAFLNSYLSEMEEIVYKTAGFVDKYMGDSILALFADYSDRAEKENFNSADNAVESAIKMVSAVRSVKMRKNLSIFSEWTLEIGIGINTGSLILGTVGSSRRIDTTVIGDAVNLASSLQSLTSLYQSRILISHHTYLRLHRMSDVGIRMIDSAYVKGRNEPVDIYEVFESDPEDIKKFKLKTSELLSQGIFEYKSGKFDEAAKIFKQLYREEPADNLSKIYLKRCKLYSSKPPEENWDGIFRFQTK</sequence>
<dbReference type="GO" id="GO:0006171">
    <property type="term" value="P:cAMP biosynthetic process"/>
    <property type="evidence" value="ECO:0007669"/>
    <property type="project" value="TreeGrafter"/>
</dbReference>
<reference evidence="5 6" key="1">
    <citation type="submission" date="2013-01" db="EMBL/GenBank/DDBJ databases">
        <authorList>
            <person name="Harkins D.M."/>
            <person name="Durkin A.S."/>
            <person name="Brinkac L.M."/>
            <person name="Haft D.H."/>
            <person name="Selengut J.D."/>
            <person name="Sanka R."/>
            <person name="DePew J."/>
            <person name="Purushe J."/>
            <person name="Galloway R.L."/>
            <person name="Vinetz J.M."/>
            <person name="Sutton G.G."/>
            <person name="Nierman W.C."/>
            <person name="Fouts D.E."/>
        </authorList>
    </citation>
    <scope>NUCLEOTIDE SEQUENCE [LARGE SCALE GENOMIC DNA]</scope>
    <source>
        <strain evidence="5 6">79601</strain>
    </source>
</reference>
<keyword evidence="2" id="KW-0175">Coiled coil</keyword>
<evidence type="ECO:0000313" key="5">
    <source>
        <dbReference type="EMBL" id="EMJ98183.1"/>
    </source>
</evidence>
<feature type="transmembrane region" description="Helical" evidence="3">
    <location>
        <begin position="298"/>
        <end position="318"/>
    </location>
</feature>
<dbReference type="InterPro" id="IPR019734">
    <property type="entry name" value="TPR_rpt"/>
</dbReference>
<feature type="transmembrane region" description="Helical" evidence="3">
    <location>
        <begin position="261"/>
        <end position="278"/>
    </location>
</feature>
<keyword evidence="3" id="KW-0472">Membrane</keyword>
<dbReference type="InterPro" id="IPR001054">
    <property type="entry name" value="A/G_cyclase"/>
</dbReference>
<dbReference type="Gene3D" id="3.30.70.1230">
    <property type="entry name" value="Nucleotide cyclase"/>
    <property type="match status" value="1"/>
</dbReference>
<dbReference type="CDD" id="cd07302">
    <property type="entry name" value="CHD"/>
    <property type="match status" value="1"/>
</dbReference>
<dbReference type="InterPro" id="IPR050697">
    <property type="entry name" value="Adenylyl/Guanylyl_Cyclase_3/4"/>
</dbReference>
<dbReference type="PANTHER" id="PTHR43081">
    <property type="entry name" value="ADENYLATE CYCLASE, TERMINAL-DIFFERENTIATION SPECIFIC-RELATED"/>
    <property type="match status" value="1"/>
</dbReference>
<dbReference type="Proteomes" id="UP000011988">
    <property type="component" value="Unassembled WGS sequence"/>
</dbReference>
<dbReference type="AlphaFoldDB" id="M6DA69"/>
<dbReference type="PATRIC" id="fig|1218565.3.peg.200"/>
<feature type="coiled-coil region" evidence="2">
    <location>
        <begin position="54"/>
        <end position="81"/>
    </location>
</feature>
<comment type="caution">
    <text evidence="5">The sequence shown here is derived from an EMBL/GenBank/DDBJ whole genome shotgun (WGS) entry which is preliminary data.</text>
</comment>
<feature type="transmembrane region" description="Helical" evidence="3">
    <location>
        <begin position="389"/>
        <end position="406"/>
    </location>
</feature>
<organism evidence="5 6">
    <name type="scientific">Leptospira alstonii serovar Sichuan str. 79601</name>
    <dbReference type="NCBI Taxonomy" id="1218565"/>
    <lineage>
        <taxon>Bacteria</taxon>
        <taxon>Pseudomonadati</taxon>
        <taxon>Spirochaetota</taxon>
        <taxon>Spirochaetia</taxon>
        <taxon>Leptospirales</taxon>
        <taxon>Leptospiraceae</taxon>
        <taxon>Leptospira</taxon>
    </lineage>
</organism>
<dbReference type="InterPro" id="IPR029787">
    <property type="entry name" value="Nucleotide_cyclase"/>
</dbReference>
<name>M6DA69_9LEPT</name>
<feature type="transmembrane region" description="Helical" evidence="3">
    <location>
        <begin position="330"/>
        <end position="351"/>
    </location>
</feature>
<evidence type="ECO:0000256" key="3">
    <source>
        <dbReference type="SAM" id="Phobius"/>
    </source>
</evidence>
<dbReference type="SMART" id="SM00044">
    <property type="entry name" value="CYCc"/>
    <property type="match status" value="1"/>
</dbReference>
<dbReference type="GO" id="GO:0035556">
    <property type="term" value="P:intracellular signal transduction"/>
    <property type="evidence" value="ECO:0007669"/>
    <property type="project" value="InterPro"/>
</dbReference>
<feature type="transmembrane region" description="Helical" evidence="3">
    <location>
        <begin position="236"/>
        <end position="254"/>
    </location>
</feature>
<feature type="repeat" description="TPR" evidence="1">
    <location>
        <begin position="693"/>
        <end position="726"/>
    </location>
</feature>
<evidence type="ECO:0000256" key="2">
    <source>
        <dbReference type="SAM" id="Coils"/>
    </source>
</evidence>
<dbReference type="Pfam" id="PF07695">
    <property type="entry name" value="7TMR-DISM_7TM"/>
    <property type="match status" value="1"/>
</dbReference>
<dbReference type="PANTHER" id="PTHR43081:SF1">
    <property type="entry name" value="ADENYLATE CYCLASE, TERMINAL-DIFFERENTIATION SPECIFIC"/>
    <property type="match status" value="1"/>
</dbReference>
<proteinExistence type="predicted"/>
<evidence type="ECO:0000259" key="4">
    <source>
        <dbReference type="PROSITE" id="PS50125"/>
    </source>
</evidence>
<feature type="transmembrane region" description="Helical" evidence="3">
    <location>
        <begin position="357"/>
        <end position="377"/>
    </location>
</feature>
<feature type="transmembrane region" description="Helical" evidence="3">
    <location>
        <begin position="418"/>
        <end position="436"/>
    </location>
</feature>
<keyword evidence="3" id="KW-0812">Transmembrane</keyword>
<evidence type="ECO:0000256" key="1">
    <source>
        <dbReference type="PROSITE-ProRule" id="PRU00339"/>
    </source>
</evidence>
<keyword evidence="3" id="KW-1133">Transmembrane helix</keyword>
<dbReference type="Pfam" id="PF00211">
    <property type="entry name" value="Guanylate_cyc"/>
    <property type="match status" value="1"/>
</dbReference>
<protein>
    <submittedName>
        <fullName evidence="5">Adenylate/guanylate cyclase catalytic domain protein</fullName>
    </submittedName>
</protein>
<dbReference type="PROSITE" id="PS50125">
    <property type="entry name" value="GUANYLATE_CYCLASE_2"/>
    <property type="match status" value="1"/>
</dbReference>
<evidence type="ECO:0000313" key="6">
    <source>
        <dbReference type="Proteomes" id="UP000011988"/>
    </source>
</evidence>
<dbReference type="GO" id="GO:0004016">
    <property type="term" value="F:adenylate cyclase activity"/>
    <property type="evidence" value="ECO:0007669"/>
    <property type="project" value="UniProtKB-ARBA"/>
</dbReference>
<keyword evidence="1" id="KW-0802">TPR repeat</keyword>
<dbReference type="InterPro" id="IPR011623">
    <property type="entry name" value="7TMR_DISM_rcpt_extracell_dom1"/>
</dbReference>
<gene>
    <name evidence="5" type="ORF">LEP1GSC194_2509</name>
</gene>
<feature type="domain" description="Guanylate cyclase" evidence="4">
    <location>
        <begin position="491"/>
        <end position="630"/>
    </location>
</feature>
<dbReference type="SUPFAM" id="SSF55073">
    <property type="entry name" value="Nucleotide cyclase"/>
    <property type="match status" value="1"/>
</dbReference>
<dbReference type="EMBL" id="ANIK01000003">
    <property type="protein sequence ID" value="EMJ98183.1"/>
    <property type="molecule type" value="Genomic_DNA"/>
</dbReference>
<accession>M6DA69</accession>
<dbReference type="PROSITE" id="PS50005">
    <property type="entry name" value="TPR"/>
    <property type="match status" value="1"/>
</dbReference>